<evidence type="ECO:0000259" key="9">
    <source>
        <dbReference type="PROSITE" id="PS51918"/>
    </source>
</evidence>
<dbReference type="Gene3D" id="3.80.30.20">
    <property type="entry name" value="tm_1862 like domain"/>
    <property type="match status" value="1"/>
</dbReference>
<dbReference type="InterPro" id="IPR006158">
    <property type="entry name" value="Cobalamin-bd"/>
</dbReference>
<keyword evidence="4" id="KW-0949">S-adenosyl-L-methionine</keyword>
<dbReference type="InterPro" id="IPR023404">
    <property type="entry name" value="rSAM_horseshoe"/>
</dbReference>
<evidence type="ECO:0000259" key="8">
    <source>
        <dbReference type="PROSITE" id="PS51332"/>
    </source>
</evidence>
<dbReference type="AlphaFoldDB" id="A0A1G1YG99"/>
<dbReference type="SMART" id="SM00729">
    <property type="entry name" value="Elp3"/>
    <property type="match status" value="1"/>
</dbReference>
<dbReference type="InterPro" id="IPR007197">
    <property type="entry name" value="rSAM"/>
</dbReference>
<organism evidence="10 11">
    <name type="scientific">Candidatus Buchananbacteria bacterium RIFCSPLOWO2_01_FULL_39_33</name>
    <dbReference type="NCBI Taxonomy" id="1797543"/>
    <lineage>
        <taxon>Bacteria</taxon>
        <taxon>Candidatus Buchananiibacteriota</taxon>
    </lineage>
</organism>
<evidence type="ECO:0000256" key="4">
    <source>
        <dbReference type="ARBA" id="ARBA00022691"/>
    </source>
</evidence>
<protein>
    <submittedName>
        <fullName evidence="10">Uncharacterized protein</fullName>
    </submittedName>
</protein>
<feature type="domain" description="Radical SAM core" evidence="9">
    <location>
        <begin position="187"/>
        <end position="418"/>
    </location>
</feature>
<dbReference type="Pfam" id="PF04055">
    <property type="entry name" value="Radical_SAM"/>
    <property type="match status" value="1"/>
</dbReference>
<dbReference type="SFLD" id="SFLDS00029">
    <property type="entry name" value="Radical_SAM"/>
    <property type="match status" value="1"/>
</dbReference>
<accession>A0A1G1YG99</accession>
<dbReference type="Pfam" id="PF02310">
    <property type="entry name" value="B12-binding"/>
    <property type="match status" value="1"/>
</dbReference>
<dbReference type="SFLD" id="SFLDG01123">
    <property type="entry name" value="methyltransferase_(Class_B)"/>
    <property type="match status" value="1"/>
</dbReference>
<dbReference type="PANTHER" id="PTHR43409">
    <property type="entry name" value="ANAEROBIC MAGNESIUM-PROTOPORPHYRIN IX MONOMETHYL ESTER CYCLASE-RELATED"/>
    <property type="match status" value="1"/>
</dbReference>
<keyword evidence="6" id="KW-0408">Iron</keyword>
<reference evidence="10 11" key="1">
    <citation type="journal article" date="2016" name="Nat. Commun.">
        <title>Thousands of microbial genomes shed light on interconnected biogeochemical processes in an aquifer system.</title>
        <authorList>
            <person name="Anantharaman K."/>
            <person name="Brown C.T."/>
            <person name="Hug L.A."/>
            <person name="Sharon I."/>
            <person name="Castelle C.J."/>
            <person name="Probst A.J."/>
            <person name="Thomas B.C."/>
            <person name="Singh A."/>
            <person name="Wilkins M.J."/>
            <person name="Karaoz U."/>
            <person name="Brodie E.L."/>
            <person name="Williams K.H."/>
            <person name="Hubbard S.S."/>
            <person name="Banfield J.F."/>
        </authorList>
    </citation>
    <scope>NUCLEOTIDE SEQUENCE [LARGE SCALE GENOMIC DNA]</scope>
</reference>
<dbReference type="GO" id="GO:0051539">
    <property type="term" value="F:4 iron, 4 sulfur cluster binding"/>
    <property type="evidence" value="ECO:0007669"/>
    <property type="project" value="UniProtKB-KW"/>
</dbReference>
<dbReference type="PROSITE" id="PS51918">
    <property type="entry name" value="RADICAL_SAM"/>
    <property type="match status" value="1"/>
</dbReference>
<gene>
    <name evidence="10" type="ORF">A3A02_00435</name>
</gene>
<dbReference type="PROSITE" id="PS51332">
    <property type="entry name" value="B12_BINDING"/>
    <property type="match status" value="1"/>
</dbReference>
<evidence type="ECO:0000256" key="3">
    <source>
        <dbReference type="ARBA" id="ARBA00022679"/>
    </source>
</evidence>
<dbReference type="InterPro" id="IPR006638">
    <property type="entry name" value="Elp3/MiaA/NifB-like_rSAM"/>
</dbReference>
<keyword evidence="5" id="KW-0479">Metal-binding</keyword>
<dbReference type="Gene3D" id="3.40.50.280">
    <property type="entry name" value="Cobalamin-binding domain"/>
    <property type="match status" value="1"/>
</dbReference>
<evidence type="ECO:0000256" key="6">
    <source>
        <dbReference type="ARBA" id="ARBA00023004"/>
    </source>
</evidence>
<dbReference type="GO" id="GO:0031419">
    <property type="term" value="F:cobalamin binding"/>
    <property type="evidence" value="ECO:0007669"/>
    <property type="project" value="InterPro"/>
</dbReference>
<name>A0A1G1YG99_9BACT</name>
<dbReference type="Proteomes" id="UP000177376">
    <property type="component" value="Unassembled WGS sequence"/>
</dbReference>
<dbReference type="EMBL" id="MHIM01000038">
    <property type="protein sequence ID" value="OGY51375.1"/>
    <property type="molecule type" value="Genomic_DNA"/>
</dbReference>
<dbReference type="SFLD" id="SFLDG01082">
    <property type="entry name" value="B12-binding_domain_containing"/>
    <property type="match status" value="1"/>
</dbReference>
<comment type="caution">
    <text evidence="10">The sequence shown here is derived from an EMBL/GenBank/DDBJ whole genome shotgun (WGS) entry which is preliminary data.</text>
</comment>
<dbReference type="GO" id="GO:0003824">
    <property type="term" value="F:catalytic activity"/>
    <property type="evidence" value="ECO:0007669"/>
    <property type="project" value="InterPro"/>
</dbReference>
<evidence type="ECO:0000313" key="10">
    <source>
        <dbReference type="EMBL" id="OGY51375.1"/>
    </source>
</evidence>
<keyword evidence="3" id="KW-0808">Transferase</keyword>
<dbReference type="GO" id="GO:0046872">
    <property type="term" value="F:metal ion binding"/>
    <property type="evidence" value="ECO:0007669"/>
    <property type="project" value="UniProtKB-KW"/>
</dbReference>
<dbReference type="CDD" id="cd01335">
    <property type="entry name" value="Radical_SAM"/>
    <property type="match status" value="1"/>
</dbReference>
<dbReference type="PANTHER" id="PTHR43409:SF7">
    <property type="entry name" value="BLL1977 PROTEIN"/>
    <property type="match status" value="1"/>
</dbReference>
<evidence type="ECO:0000256" key="1">
    <source>
        <dbReference type="ARBA" id="ARBA00001966"/>
    </source>
</evidence>
<dbReference type="SUPFAM" id="SSF102114">
    <property type="entry name" value="Radical SAM enzymes"/>
    <property type="match status" value="1"/>
</dbReference>
<sequence length="508" mass="57838">MDLSNKPTIDILLVNFGRINKVGIFTLAGYCRAQNLQVRIIDGGYEEILARFRELNQQFKILAVGFTATTDIIDQVAKLAGLIKKEQPEIFLILGGYHGTILPAEILAQSDFDIVVVREGEITLSEVLKKLKQGIFPTQEAGCYEKVGQQIIFNNYRPLIADLDVLPYPAYDLVKMEKYFHGIRLKRDLKRVVVLLISRGCPFDCVFCGSKNMWQRRFRMHSVDYVIGLIKWLIDKYDIEGISFLDDELVTNKKYISGLCERLISEGINQKIKWSCHARVSSVDEEILKKMKAAGCVLVRFGIESGSQNMLSYLKNNSVKTSQAYQAIALCQKVGLPSFGSFIIGSPEETVNDLVQTLDFIEKSGLAYADVFNMVPYPGTDIYNLARANNLIKPGVTWNDFQIEGKNCQPILRSYNFNFEQIEHIKSYINLNVVYPLNHKIPLKKLNHQKELTKVLAGDLSCTEFSSAGRRKMKMMKLYDKIIRVLKDPILLIIYLKQKINRPNHAIN</sequence>
<keyword evidence="7" id="KW-0411">Iron-sulfur</keyword>
<comment type="cofactor">
    <cofactor evidence="1">
        <name>[4Fe-4S] cluster</name>
        <dbReference type="ChEBI" id="CHEBI:49883"/>
    </cofactor>
</comment>
<dbReference type="CDD" id="cd02068">
    <property type="entry name" value="radical_SAM_B12_BD"/>
    <property type="match status" value="1"/>
</dbReference>
<evidence type="ECO:0000313" key="11">
    <source>
        <dbReference type="Proteomes" id="UP000177376"/>
    </source>
</evidence>
<evidence type="ECO:0000256" key="2">
    <source>
        <dbReference type="ARBA" id="ARBA00022603"/>
    </source>
</evidence>
<evidence type="ECO:0000256" key="7">
    <source>
        <dbReference type="ARBA" id="ARBA00023014"/>
    </source>
</evidence>
<keyword evidence="2" id="KW-0489">Methyltransferase</keyword>
<dbReference type="InterPro" id="IPR051198">
    <property type="entry name" value="BchE-like"/>
</dbReference>
<dbReference type="InterPro" id="IPR058240">
    <property type="entry name" value="rSAM_sf"/>
</dbReference>
<dbReference type="InterPro" id="IPR034466">
    <property type="entry name" value="Methyltransferase_Class_B"/>
</dbReference>
<proteinExistence type="predicted"/>
<feature type="domain" description="B12-binding" evidence="8">
    <location>
        <begin position="6"/>
        <end position="138"/>
    </location>
</feature>
<evidence type="ECO:0000256" key="5">
    <source>
        <dbReference type="ARBA" id="ARBA00022723"/>
    </source>
</evidence>